<dbReference type="EMBL" id="BNJQ01000026">
    <property type="protein sequence ID" value="GHP09714.1"/>
    <property type="molecule type" value="Genomic_DNA"/>
</dbReference>
<comment type="caution">
    <text evidence="1">The sequence shown here is derived from an EMBL/GenBank/DDBJ whole genome shotgun (WGS) entry which is preliminary data.</text>
</comment>
<organism evidence="1 2">
    <name type="scientific">Pycnococcus provasolii</name>
    <dbReference type="NCBI Taxonomy" id="41880"/>
    <lineage>
        <taxon>Eukaryota</taxon>
        <taxon>Viridiplantae</taxon>
        <taxon>Chlorophyta</taxon>
        <taxon>Pseudoscourfieldiophyceae</taxon>
        <taxon>Pseudoscourfieldiales</taxon>
        <taxon>Pycnococcaceae</taxon>
        <taxon>Pycnococcus</taxon>
    </lineage>
</organism>
<keyword evidence="2" id="KW-1185">Reference proteome</keyword>
<dbReference type="Proteomes" id="UP000660262">
    <property type="component" value="Unassembled WGS sequence"/>
</dbReference>
<sequence>MAPHYTDSEVMAIFMAGGAAATRDGRQSVERMERWTAKEYPVQVDELSRNDRRVEVKSSMLQWDKSKPRWAAEWKNWWAIYAGGGQRLKESAGGATTSPSS</sequence>
<accession>A0A830HRE0</accession>
<evidence type="ECO:0000313" key="2">
    <source>
        <dbReference type="Proteomes" id="UP000660262"/>
    </source>
</evidence>
<gene>
    <name evidence="1" type="ORF">PPROV_000844900</name>
</gene>
<evidence type="ECO:0000313" key="1">
    <source>
        <dbReference type="EMBL" id="GHP09714.1"/>
    </source>
</evidence>
<dbReference type="AlphaFoldDB" id="A0A830HRE0"/>
<protein>
    <submittedName>
        <fullName evidence="1">Uncharacterized protein</fullName>
    </submittedName>
</protein>
<name>A0A830HRE0_9CHLO</name>
<reference evidence="1" key="1">
    <citation type="submission" date="2020-10" db="EMBL/GenBank/DDBJ databases">
        <title>Unveiling of a novel bifunctional photoreceptor, Dualchrome1, isolated from a cosmopolitan green alga.</title>
        <authorList>
            <person name="Suzuki S."/>
            <person name="Kawachi M."/>
        </authorList>
    </citation>
    <scope>NUCLEOTIDE SEQUENCE</scope>
    <source>
        <strain evidence="1">NIES 2893</strain>
    </source>
</reference>
<proteinExistence type="predicted"/>